<comment type="caution">
    <text evidence="1">The sequence shown here is derived from an EMBL/GenBank/DDBJ whole genome shotgun (WGS) entry which is preliminary data.</text>
</comment>
<protein>
    <submittedName>
        <fullName evidence="1">Uncharacterized protein</fullName>
    </submittedName>
</protein>
<evidence type="ECO:0000313" key="1">
    <source>
        <dbReference type="EMBL" id="KAL0321134.1"/>
    </source>
</evidence>
<reference evidence="1" key="1">
    <citation type="submission" date="2020-06" db="EMBL/GenBank/DDBJ databases">
        <authorList>
            <person name="Li T."/>
            <person name="Hu X."/>
            <person name="Zhang T."/>
            <person name="Song X."/>
            <person name="Zhang H."/>
            <person name="Dai N."/>
            <person name="Sheng W."/>
            <person name="Hou X."/>
            <person name="Wei L."/>
        </authorList>
    </citation>
    <scope>NUCLEOTIDE SEQUENCE</scope>
    <source>
        <strain evidence="1">G02</strain>
        <tissue evidence="1">Leaf</tissue>
    </source>
</reference>
<organism evidence="1">
    <name type="scientific">Sesamum radiatum</name>
    <name type="common">Black benniseed</name>
    <dbReference type="NCBI Taxonomy" id="300843"/>
    <lineage>
        <taxon>Eukaryota</taxon>
        <taxon>Viridiplantae</taxon>
        <taxon>Streptophyta</taxon>
        <taxon>Embryophyta</taxon>
        <taxon>Tracheophyta</taxon>
        <taxon>Spermatophyta</taxon>
        <taxon>Magnoliopsida</taxon>
        <taxon>eudicotyledons</taxon>
        <taxon>Gunneridae</taxon>
        <taxon>Pentapetalae</taxon>
        <taxon>asterids</taxon>
        <taxon>lamiids</taxon>
        <taxon>Lamiales</taxon>
        <taxon>Pedaliaceae</taxon>
        <taxon>Sesamum</taxon>
    </lineage>
</organism>
<proteinExistence type="predicted"/>
<gene>
    <name evidence="1" type="ORF">Sradi_5374900</name>
</gene>
<accession>A0AAW2LPM7</accession>
<reference evidence="1" key="2">
    <citation type="journal article" date="2024" name="Plant">
        <title>Genomic evolution and insights into agronomic trait innovations of Sesamum species.</title>
        <authorList>
            <person name="Miao H."/>
            <person name="Wang L."/>
            <person name="Qu L."/>
            <person name="Liu H."/>
            <person name="Sun Y."/>
            <person name="Le M."/>
            <person name="Wang Q."/>
            <person name="Wei S."/>
            <person name="Zheng Y."/>
            <person name="Lin W."/>
            <person name="Duan Y."/>
            <person name="Cao H."/>
            <person name="Xiong S."/>
            <person name="Wang X."/>
            <person name="Wei L."/>
            <person name="Li C."/>
            <person name="Ma Q."/>
            <person name="Ju M."/>
            <person name="Zhao R."/>
            <person name="Li G."/>
            <person name="Mu C."/>
            <person name="Tian Q."/>
            <person name="Mei H."/>
            <person name="Zhang T."/>
            <person name="Gao T."/>
            <person name="Zhang H."/>
        </authorList>
    </citation>
    <scope>NUCLEOTIDE SEQUENCE</scope>
    <source>
        <strain evidence="1">G02</strain>
    </source>
</reference>
<sequence>MAGNAVAPSLGDGGRCKRDGAMIDVIALDLWATTSALPDAVAWVGQRRVGGREQGAGGEFF</sequence>
<name>A0AAW2LPM7_SESRA</name>
<dbReference type="AlphaFoldDB" id="A0AAW2LPM7"/>
<dbReference type="EMBL" id="JACGWJ010000024">
    <property type="protein sequence ID" value="KAL0321134.1"/>
    <property type="molecule type" value="Genomic_DNA"/>
</dbReference>